<keyword evidence="2" id="KW-1185">Reference proteome</keyword>
<protein>
    <recommendedName>
        <fullName evidence="3">DNA polymerase III subunit delta</fullName>
    </recommendedName>
</protein>
<gene>
    <name evidence="1" type="ORF">G3RUM_00175</name>
</gene>
<dbReference type="RefSeq" id="WP_164998323.1">
    <property type="nucleotide sequence ID" value="NZ_PRLM01000001.1"/>
</dbReference>
<dbReference type="InterPro" id="IPR050238">
    <property type="entry name" value="DNA_Rep/Repair_Clamp_Loader"/>
</dbReference>
<comment type="caution">
    <text evidence="1">The sequence shown here is derived from an EMBL/GenBank/DDBJ whole genome shotgun (WGS) entry which is preliminary data.</text>
</comment>
<dbReference type="Proteomes" id="UP001191019">
    <property type="component" value="Unassembled WGS sequence"/>
</dbReference>
<accession>A0ABY0FQZ6</accession>
<dbReference type="InterPro" id="IPR027417">
    <property type="entry name" value="P-loop_NTPase"/>
</dbReference>
<dbReference type="EMBL" id="PRLM01000001">
    <property type="protein sequence ID" value="RYC75230.1"/>
    <property type="molecule type" value="Genomic_DNA"/>
</dbReference>
<evidence type="ECO:0008006" key="3">
    <source>
        <dbReference type="Google" id="ProtNLM"/>
    </source>
</evidence>
<name>A0ABY0FQZ6_9BACT</name>
<reference evidence="1 2" key="2">
    <citation type="journal article" date="2020" name="Cell Rep.">
        <title>Acquisition and Adaptation of Ultra-small Parasitic Reduced Genome Bacteria to Mammalian Hosts.</title>
        <authorList>
            <person name="McLean J.S."/>
            <person name="Bor B."/>
            <person name="Kerns K.A."/>
            <person name="Liu Q."/>
            <person name="To T.T."/>
            <person name="Solden L."/>
            <person name="Hendrickson E.L."/>
            <person name="Wrighton K."/>
            <person name="Shi W."/>
            <person name="He X."/>
        </authorList>
    </citation>
    <scope>NUCLEOTIDE SEQUENCE [LARGE SCALE GENOMIC DNA]</scope>
    <source>
        <strain evidence="1 2">TM7_G3_2_Rum_HOT_351B</strain>
    </source>
</reference>
<evidence type="ECO:0000313" key="1">
    <source>
        <dbReference type="EMBL" id="RYC75230.1"/>
    </source>
</evidence>
<evidence type="ECO:0000313" key="2">
    <source>
        <dbReference type="Proteomes" id="UP001191019"/>
    </source>
</evidence>
<sequence length="220" mass="24786">MFFEKVSEIFEIALKTGTAVFVVPKDVTVELKNAIVLRPEEKSVITIEQVRGVIGKISTRQTHDVFVLIRPADTMSEAAANAFLKSLEEPNEKVHFVLVTDSPSRILPTILSRAGVYFLRDTQFSEEKIEASEKDKALAKKLLVAKPSELVDVVEEICKKKGGVRAYAMEILRVAIEMLYKSYFLTKKETFIHKLPKFLQAYENVAKNGHVKLQIIACLC</sequence>
<reference evidence="1 2" key="1">
    <citation type="journal article" date="2018" name="bioRxiv">
        <title>Evidence of independent acquisition and adaption of ultra-small bacteria to human hosts across the highly diverse yet reduced genomes of the phylum Saccharibacteria.</title>
        <authorList>
            <person name="McLean J.S."/>
            <person name="Bor B."/>
            <person name="To T.T."/>
            <person name="Liu Q."/>
            <person name="Kearns K.A."/>
            <person name="Solden L.M."/>
            <person name="Wrighton K.C."/>
            <person name="He X."/>
            <person name="Shi W."/>
        </authorList>
    </citation>
    <scope>NUCLEOTIDE SEQUENCE [LARGE SCALE GENOMIC DNA]</scope>
    <source>
        <strain evidence="1 2">TM7_G3_2_Rum_HOT_351B</strain>
    </source>
</reference>
<dbReference type="Pfam" id="PF13177">
    <property type="entry name" value="DNA_pol3_delta2"/>
    <property type="match status" value="1"/>
</dbReference>
<dbReference type="SUPFAM" id="SSF52540">
    <property type="entry name" value="P-loop containing nucleoside triphosphate hydrolases"/>
    <property type="match status" value="1"/>
</dbReference>
<dbReference type="PANTHER" id="PTHR11669">
    <property type="entry name" value="REPLICATION FACTOR C / DNA POLYMERASE III GAMMA-TAU SUBUNIT"/>
    <property type="match status" value="1"/>
</dbReference>
<proteinExistence type="predicted"/>
<organism evidence="1 2">
    <name type="scientific">Candidatus Nanosyncoccus alces</name>
    <dbReference type="NCBI Taxonomy" id="2171997"/>
    <lineage>
        <taxon>Bacteria</taxon>
        <taxon>Candidatus Saccharimonadota</taxon>
        <taxon>Candidatus Nanosyncoccalia</taxon>
        <taxon>Candidatus Nanosyncoccales</taxon>
        <taxon>Candidatus Nanosyncoccaceae</taxon>
        <taxon>Candidatus Nanosyncoccus</taxon>
    </lineage>
</organism>
<dbReference type="PANTHER" id="PTHR11669:SF8">
    <property type="entry name" value="DNA POLYMERASE III SUBUNIT DELTA"/>
    <property type="match status" value="1"/>
</dbReference>
<dbReference type="Gene3D" id="3.40.50.300">
    <property type="entry name" value="P-loop containing nucleotide triphosphate hydrolases"/>
    <property type="match status" value="1"/>
</dbReference>